<dbReference type="GO" id="GO:0005829">
    <property type="term" value="C:cytosol"/>
    <property type="evidence" value="ECO:0007669"/>
    <property type="project" value="TreeGrafter"/>
</dbReference>
<dbReference type="InterPro" id="IPR027417">
    <property type="entry name" value="P-loop_NTPase"/>
</dbReference>
<comment type="catalytic activity">
    <reaction evidence="6">
        <text>Couples ATP hydrolysis with the unwinding of duplex DNA by translocating in the 3'-5' direction.</text>
        <dbReference type="EC" id="5.6.2.4"/>
    </reaction>
</comment>
<dbReference type="InterPro" id="IPR014016">
    <property type="entry name" value="UvrD-like_ATP-bd"/>
</dbReference>
<keyword evidence="5" id="KW-0413">Isomerase</keyword>
<dbReference type="Proteomes" id="UP000029922">
    <property type="component" value="Unassembled WGS sequence"/>
</dbReference>
<dbReference type="Pfam" id="PF13361">
    <property type="entry name" value="UvrD_C"/>
    <property type="match status" value="1"/>
</dbReference>
<evidence type="ECO:0000256" key="9">
    <source>
        <dbReference type="PROSITE-ProRule" id="PRU00560"/>
    </source>
</evidence>
<evidence type="ECO:0000313" key="11">
    <source>
        <dbReference type="EMBL" id="STQ85452.1"/>
    </source>
</evidence>
<gene>
    <name evidence="11" type="primary">recB</name>
    <name evidence="12" type="ORF">LS73_008350</name>
    <name evidence="11" type="ORF">NCTC12714_00237</name>
</gene>
<dbReference type="AlphaFoldDB" id="A0A099U2F1"/>
<evidence type="ECO:0000256" key="2">
    <source>
        <dbReference type="ARBA" id="ARBA00022801"/>
    </source>
</evidence>
<feature type="binding site" evidence="9">
    <location>
        <begin position="14"/>
        <end position="21"/>
    </location>
    <ligand>
        <name>ATP</name>
        <dbReference type="ChEBI" id="CHEBI:30616"/>
    </ligand>
</feature>
<dbReference type="InterPro" id="IPR014017">
    <property type="entry name" value="DNA_helicase_UvrD-like_C"/>
</dbReference>
<keyword evidence="2 9" id="KW-0378">Hydrolase</keyword>
<dbReference type="STRING" id="216.LS73_03115"/>
<dbReference type="Gene3D" id="3.40.50.300">
    <property type="entry name" value="P-loop containing nucleotide triphosphate hydrolases"/>
    <property type="match status" value="4"/>
</dbReference>
<dbReference type="EC" id="5.6.2.4" evidence="7"/>
<dbReference type="Pfam" id="PF00580">
    <property type="entry name" value="UvrD-helicase"/>
    <property type="match status" value="1"/>
</dbReference>
<evidence type="ECO:0000256" key="6">
    <source>
        <dbReference type="ARBA" id="ARBA00034617"/>
    </source>
</evidence>
<comment type="catalytic activity">
    <reaction evidence="8">
        <text>ATP + H2O = ADP + phosphate + H(+)</text>
        <dbReference type="Rhea" id="RHEA:13065"/>
        <dbReference type="ChEBI" id="CHEBI:15377"/>
        <dbReference type="ChEBI" id="CHEBI:15378"/>
        <dbReference type="ChEBI" id="CHEBI:30616"/>
        <dbReference type="ChEBI" id="CHEBI:43474"/>
        <dbReference type="ChEBI" id="CHEBI:456216"/>
        <dbReference type="EC" id="5.6.2.4"/>
    </reaction>
</comment>
<evidence type="ECO:0000256" key="7">
    <source>
        <dbReference type="ARBA" id="ARBA00034808"/>
    </source>
</evidence>
<keyword evidence="14" id="KW-1185">Reference proteome</keyword>
<reference evidence="12 13" key="1">
    <citation type="journal article" date="2014" name="Genome Announc.">
        <title>Draft genome sequences of eight enterohepatic helicobacter species isolated from both laboratory and wild rodents.</title>
        <authorList>
            <person name="Sheh A."/>
            <person name="Shen Z."/>
            <person name="Fox J.G."/>
        </authorList>
    </citation>
    <scope>NUCLEOTIDE SEQUENCE [LARGE SCALE GENOMIC DNA]</scope>
    <source>
        <strain evidence="12 13">ST1</strain>
    </source>
</reference>
<dbReference type="InterPro" id="IPR000212">
    <property type="entry name" value="DNA_helicase_UvrD/REP"/>
</dbReference>
<keyword evidence="3 9" id="KW-0347">Helicase</keyword>
<evidence type="ECO:0000256" key="5">
    <source>
        <dbReference type="ARBA" id="ARBA00023235"/>
    </source>
</evidence>
<keyword evidence="1 9" id="KW-0547">Nucleotide-binding</keyword>
<evidence type="ECO:0000313" key="12">
    <source>
        <dbReference type="EMBL" id="TLD98779.1"/>
    </source>
</evidence>
<reference evidence="11 14" key="2">
    <citation type="submission" date="2018-06" db="EMBL/GenBank/DDBJ databases">
        <authorList>
            <consortium name="Pathogen Informatics"/>
            <person name="Doyle S."/>
        </authorList>
    </citation>
    <scope>NUCLEOTIDE SEQUENCE [LARGE SCALE GENOMIC DNA]</scope>
    <source>
        <strain evidence="11 14">NCTC12714</strain>
    </source>
</reference>
<dbReference type="EMBL" id="UGJE01000002">
    <property type="protein sequence ID" value="STQ85452.1"/>
    <property type="molecule type" value="Genomic_DNA"/>
</dbReference>
<dbReference type="Proteomes" id="UP000255139">
    <property type="component" value="Unassembled WGS sequence"/>
</dbReference>
<evidence type="ECO:0000256" key="1">
    <source>
        <dbReference type="ARBA" id="ARBA00022741"/>
    </source>
</evidence>
<dbReference type="GO" id="GO:0005524">
    <property type="term" value="F:ATP binding"/>
    <property type="evidence" value="ECO:0007669"/>
    <property type="project" value="UniProtKB-UniRule"/>
</dbReference>
<accession>A0A099U2F1</accession>
<name>A0A099U2F1_9HELI</name>
<evidence type="ECO:0000256" key="4">
    <source>
        <dbReference type="ARBA" id="ARBA00022840"/>
    </source>
</evidence>
<dbReference type="PANTHER" id="PTHR11070:SF67">
    <property type="entry name" value="DNA 3'-5' HELICASE"/>
    <property type="match status" value="1"/>
</dbReference>
<dbReference type="GO" id="GO:0043138">
    <property type="term" value="F:3'-5' DNA helicase activity"/>
    <property type="evidence" value="ECO:0007669"/>
    <property type="project" value="UniProtKB-EC"/>
</dbReference>
<dbReference type="PANTHER" id="PTHR11070">
    <property type="entry name" value="UVRD / RECB / PCRA DNA HELICASE FAMILY MEMBER"/>
    <property type="match status" value="1"/>
</dbReference>
<dbReference type="EMBL" id="JRPD02000024">
    <property type="protein sequence ID" value="TLD98779.1"/>
    <property type="molecule type" value="Genomic_DNA"/>
</dbReference>
<evidence type="ECO:0000256" key="3">
    <source>
        <dbReference type="ARBA" id="ARBA00022806"/>
    </source>
</evidence>
<dbReference type="PROSITE" id="PS51198">
    <property type="entry name" value="UVRD_HELICASE_ATP_BIND"/>
    <property type="match status" value="1"/>
</dbReference>
<dbReference type="GO" id="GO:0003677">
    <property type="term" value="F:DNA binding"/>
    <property type="evidence" value="ECO:0007669"/>
    <property type="project" value="InterPro"/>
</dbReference>
<dbReference type="GO" id="GO:0000725">
    <property type="term" value="P:recombinational repair"/>
    <property type="evidence" value="ECO:0007669"/>
    <property type="project" value="TreeGrafter"/>
</dbReference>
<dbReference type="SUPFAM" id="SSF52540">
    <property type="entry name" value="P-loop containing nucleoside triphosphate hydrolases"/>
    <property type="match status" value="1"/>
</dbReference>
<sequence length="1117" mass="130376">MKNNDKLQSIFLNASAGSGKTFALCTRYIALLLHGINASEILTLTFTNKAANEMKERITNNLLALYHFSKYRIDDQTYHTFKCSSKSIEEFIAKSADIKKHRLSEKYINDALSLHKALSEYDLDLETINSKISNVYDNFLQSSKRISTIDSFLITMLRPFAFYAGVRSDFEVQESNKEEEFLQAFLESSYKDLELRKILQYIHQDLQIPIQKARYAKSLNLNELLIALHDKSIEFDLRGKSKNSLLEIMKEQQKEMLNDRVLLAKKCQIQDTLSLENLHSSEILSLVYKAANELAEYIEEIAPNAKSLSKTKDELKSNNINKILKSTIIKNGNHKSIKADDDKKAIVHKFCNLIKNRSILWNLTLEAERLITLGTLVKNYTESIGQVQKSNNELSFNAIKHKVFGLMNDVFCNNDEWHSDYFYFRLDSKIRHILFDEYQDTSIIQYRIFLPMFKEILAGSGTKDNRTLFFVGDSKQSMYAFRGANKIVFEQSKKNLKEEYLDYNYRSKPNIIDFVNERFCSLFENYIMQKYPMKTTNENDGDDNPNKNITKDGIVKINLYNHKDYYIEQDKNNPMHHSTLKSKQNEALRKHAFSEIKEVLQELLDHGVAQKDIALLARKRDILQEFVQWARSNISHVNFNLDKNGKLIEQRYIQIIYYTMLLHNYNERLSQIEEKSNAHQILKYKKFAQKTLNKLLNKSYEEDIALPNLHKKNLALQIKEIIESFRLYNEDSMLLLELACQSNTQDMQEFFNSIANKDSTLMQEEAVQTMTIHASKGLGFSYVIYLDLNIKSKKKAEKILYDYNGIYLKHIRLNHNEEVQDDVLANLTERTIQNMNSEEYNILYVACTRAKDGLYIFANDQSYSALTLNLDKSQSRGQNQPSIKESKENKNKPIIISSLPFKKIAQEEFLRHTEISYNMTMDLQHKQTLGIITHISLELMLGYKIKSIMPILFSQWGFHIKVEELEGIIQRVQRLINGDYKADLSFADGIIYCEIPILKVEDEQDSIEWQDGQIKESHIEELQNIRIINQNKKNNMRLALKQTKLQRIDAILQQGDSIFILEFKTSQKLNNNLIKEHAKQLKSYESFIKNITISQNLLLTIKSYIIYLQDYIIFQEI</sequence>
<dbReference type="OrthoDB" id="9810135at2"/>
<protein>
    <recommendedName>
        <fullName evidence="7">DNA 3'-5' helicase</fullName>
        <ecNumber evidence="7">5.6.2.4</ecNumber>
    </recommendedName>
</protein>
<dbReference type="RefSeq" id="WP_034557282.1">
    <property type="nucleotide sequence ID" value="NZ_FZML01000021.1"/>
</dbReference>
<evidence type="ECO:0000313" key="14">
    <source>
        <dbReference type="Proteomes" id="UP000255139"/>
    </source>
</evidence>
<keyword evidence="4 9" id="KW-0067">ATP-binding</keyword>
<evidence type="ECO:0000256" key="8">
    <source>
        <dbReference type="ARBA" id="ARBA00048988"/>
    </source>
</evidence>
<proteinExistence type="predicted"/>
<evidence type="ECO:0000259" key="10">
    <source>
        <dbReference type="PROSITE" id="PS51198"/>
    </source>
</evidence>
<feature type="domain" description="UvrD-like helicase ATP-binding" evidence="10">
    <location>
        <begin position="1"/>
        <end position="508"/>
    </location>
</feature>
<organism evidence="11 14">
    <name type="scientific">Helicobacter muridarum</name>
    <dbReference type="NCBI Taxonomy" id="216"/>
    <lineage>
        <taxon>Bacteria</taxon>
        <taxon>Pseudomonadati</taxon>
        <taxon>Campylobacterota</taxon>
        <taxon>Epsilonproteobacteria</taxon>
        <taxon>Campylobacterales</taxon>
        <taxon>Helicobacteraceae</taxon>
        <taxon>Helicobacter</taxon>
    </lineage>
</organism>
<evidence type="ECO:0000313" key="13">
    <source>
        <dbReference type="Proteomes" id="UP000029922"/>
    </source>
</evidence>
<dbReference type="GO" id="GO:0016787">
    <property type="term" value="F:hydrolase activity"/>
    <property type="evidence" value="ECO:0007669"/>
    <property type="project" value="UniProtKB-UniRule"/>
</dbReference>